<dbReference type="InterPro" id="IPR018724">
    <property type="entry name" value="2OG-Fe_dioxygenase"/>
</dbReference>
<keyword evidence="2" id="KW-1185">Reference proteome</keyword>
<organism evidence="1 2">
    <name type="scientific">Aliibacillus thermotolerans</name>
    <dbReference type="NCBI Taxonomy" id="1834418"/>
    <lineage>
        <taxon>Bacteria</taxon>
        <taxon>Bacillati</taxon>
        <taxon>Bacillota</taxon>
        <taxon>Bacilli</taxon>
        <taxon>Bacillales</taxon>
        <taxon>Bacillaceae</taxon>
        <taxon>Aliibacillus</taxon>
    </lineage>
</organism>
<keyword evidence="1" id="KW-0223">Dioxygenase</keyword>
<comment type="caution">
    <text evidence="1">The sequence shown here is derived from an EMBL/GenBank/DDBJ whole genome shotgun (WGS) entry which is preliminary data.</text>
</comment>
<protein>
    <submittedName>
        <fullName evidence="1">2OG-Fe dioxygenase family protein</fullName>
    </submittedName>
</protein>
<name>A0ABW0U754_9BACI</name>
<dbReference type="RefSeq" id="WP_270897624.1">
    <property type="nucleotide sequence ID" value="NZ_JBHSPF010000058.1"/>
</dbReference>
<evidence type="ECO:0000313" key="1">
    <source>
        <dbReference type="EMBL" id="MFC5629316.1"/>
    </source>
</evidence>
<keyword evidence="1" id="KW-0560">Oxidoreductase</keyword>
<sequence>MSELKEKGFEYYHLGKIFQYEGLEEDLQELQRAFLDLPPDEYAPHLHRYRRYARAVIMPKSYHIEWLPETVIDGKPYYEYFQGSFNPEYKDEYRRFPSLSKDVMNNRLLKEILLFDFKQTFWTKEDALMPIHAGVHFVKLYVENEEDVAVSSPANLHQDGEPFTFAHLIKRRNVKGGMNAIGTPAVRGKMPEEVAKEEMMTTFYLTEPLESYGVYDPLVTHYVGSVTKGEEKGSGERSMILIDFQPTVIADPDAIRSMLGNTEDMIHA</sequence>
<proteinExistence type="predicted"/>
<dbReference type="Pfam" id="PF10014">
    <property type="entry name" value="2OG-Fe_Oxy_2"/>
    <property type="match status" value="1"/>
</dbReference>
<dbReference type="EMBL" id="JBHSPF010000058">
    <property type="protein sequence ID" value="MFC5629316.1"/>
    <property type="molecule type" value="Genomic_DNA"/>
</dbReference>
<dbReference type="Proteomes" id="UP001596143">
    <property type="component" value="Unassembled WGS sequence"/>
</dbReference>
<reference evidence="2" key="1">
    <citation type="journal article" date="2019" name="Int. J. Syst. Evol. Microbiol.">
        <title>The Global Catalogue of Microorganisms (GCM) 10K type strain sequencing project: providing services to taxonomists for standard genome sequencing and annotation.</title>
        <authorList>
            <consortium name="The Broad Institute Genomics Platform"/>
            <consortium name="The Broad Institute Genome Sequencing Center for Infectious Disease"/>
            <person name="Wu L."/>
            <person name="Ma J."/>
        </authorList>
    </citation>
    <scope>NUCLEOTIDE SEQUENCE [LARGE SCALE GENOMIC DNA]</scope>
    <source>
        <strain evidence="2">CGMCC 1.15790</strain>
    </source>
</reference>
<accession>A0ABW0U754</accession>
<dbReference type="Gene3D" id="2.60.120.620">
    <property type="entry name" value="q2cbj1_9rhob like domain"/>
    <property type="match status" value="1"/>
</dbReference>
<evidence type="ECO:0000313" key="2">
    <source>
        <dbReference type="Proteomes" id="UP001596143"/>
    </source>
</evidence>
<gene>
    <name evidence="1" type="ORF">ACFPTR_10670</name>
</gene>
<dbReference type="GO" id="GO:0051213">
    <property type="term" value="F:dioxygenase activity"/>
    <property type="evidence" value="ECO:0007669"/>
    <property type="project" value="UniProtKB-KW"/>
</dbReference>